<accession>A0A7Z8KPI3</accession>
<keyword evidence="2" id="KW-1185">Reference proteome</keyword>
<sequence>MLGRKIRGALQIALLVTLLLTGTAYAFTSDLEDSPRFITTRGTVPDTISQEWDNSIIECYFNLTKNKPYSQFDISIASYGAHRDNWIEVELDPAYQEEINETRIDEIYTKITVYCEQNYNLSEVPIVFMWTDSDYSLPDLGQNGFEEAEKLSGFIEARGTIPDITESGKKREWYGLLYANAPVSKIEAYMVSNGGHVVSFGTDINGYLTVDFDSTYQTTVNESTIDEMYELIEAHYEKAGINDVPVVFVGGVEIILDEGEEAPSETNILPDFSSEMLVFMLFMAIGLRRN</sequence>
<dbReference type="Proteomes" id="UP000319335">
    <property type="component" value="Unassembled WGS sequence"/>
</dbReference>
<comment type="caution">
    <text evidence="1">The sequence shown here is derived from an EMBL/GenBank/DDBJ whole genome shotgun (WGS) entry which is preliminary data.</text>
</comment>
<evidence type="ECO:0000313" key="1">
    <source>
        <dbReference type="EMBL" id="TQD25181.1"/>
    </source>
</evidence>
<dbReference type="RefSeq" id="WP_154809909.1">
    <property type="nucleotide sequence ID" value="NZ_VIAQ01000015.1"/>
</dbReference>
<gene>
    <name evidence="1" type="ORF">FKV42_09015</name>
</gene>
<dbReference type="AlphaFoldDB" id="A0A7Z8KPI3"/>
<protein>
    <submittedName>
        <fullName evidence="1">Uncharacterized protein</fullName>
    </submittedName>
</protein>
<evidence type="ECO:0000313" key="2">
    <source>
        <dbReference type="Proteomes" id="UP000319335"/>
    </source>
</evidence>
<organism evidence="1 2">
    <name type="scientific">Methanolobus vulcani</name>
    <dbReference type="NCBI Taxonomy" id="38026"/>
    <lineage>
        <taxon>Archaea</taxon>
        <taxon>Methanobacteriati</taxon>
        <taxon>Methanobacteriota</taxon>
        <taxon>Stenosarchaea group</taxon>
        <taxon>Methanomicrobia</taxon>
        <taxon>Methanosarcinales</taxon>
        <taxon>Methanosarcinaceae</taxon>
        <taxon>Methanolobus</taxon>
    </lineage>
</organism>
<dbReference type="EMBL" id="VIAQ01000015">
    <property type="protein sequence ID" value="TQD25181.1"/>
    <property type="molecule type" value="Genomic_DNA"/>
</dbReference>
<dbReference type="OrthoDB" id="136081at2157"/>
<proteinExistence type="predicted"/>
<name>A0A7Z8KPI3_9EURY</name>
<reference evidence="1 2" key="1">
    <citation type="submission" date="2019-06" db="EMBL/GenBank/DDBJ databases">
        <title>Draft genome sequence of Methanolobus vulcani B1d.</title>
        <authorList>
            <person name="Creighbaum A.J."/>
            <person name="Ticak T."/>
            <person name="Hariraju D."/>
            <person name="Arivett B.A."/>
            <person name="Ferguson D.J.Jr."/>
        </authorList>
    </citation>
    <scope>NUCLEOTIDE SEQUENCE [LARGE SCALE GENOMIC DNA]</scope>
    <source>
        <strain evidence="1 2">B1d</strain>
    </source>
</reference>